<keyword evidence="7" id="KW-0547">Nucleotide-binding</keyword>
<comment type="caution">
    <text evidence="25">The sequence shown here is derived from an EMBL/GenBank/DDBJ whole genome shotgun (WGS) entry which is preliminary data.</text>
</comment>
<dbReference type="RefSeq" id="XP_060283039.1">
    <property type="nucleotide sequence ID" value="XM_060431534.1"/>
</dbReference>
<dbReference type="EMBL" id="MU839010">
    <property type="protein sequence ID" value="KAK1766826.1"/>
    <property type="molecule type" value="Genomic_DNA"/>
</dbReference>
<keyword evidence="12" id="KW-0460">Magnesium</keyword>
<keyword evidence="10" id="KW-0862">Zinc</keyword>
<dbReference type="PROSITE" id="PS51327">
    <property type="entry name" value="DICER_DSRBF"/>
    <property type="match status" value="1"/>
</dbReference>
<keyword evidence="8" id="KW-0378">Hydrolase</keyword>
<evidence type="ECO:0000256" key="6">
    <source>
        <dbReference type="ARBA" id="ARBA00022737"/>
    </source>
</evidence>
<evidence type="ECO:0000256" key="3">
    <source>
        <dbReference type="ARBA" id="ARBA00020797"/>
    </source>
</evidence>
<dbReference type="Pfam" id="PF04851">
    <property type="entry name" value="ResIII"/>
    <property type="match status" value="1"/>
</dbReference>
<dbReference type="Gene3D" id="1.10.1520.10">
    <property type="entry name" value="Ribonuclease III domain"/>
    <property type="match status" value="2"/>
</dbReference>
<dbReference type="PROSITE" id="PS50137">
    <property type="entry name" value="DS_RBD"/>
    <property type="match status" value="1"/>
</dbReference>
<evidence type="ECO:0000256" key="10">
    <source>
        <dbReference type="ARBA" id="ARBA00022833"/>
    </source>
</evidence>
<keyword evidence="15" id="KW-0464">Manganese</keyword>
<evidence type="ECO:0000256" key="17">
    <source>
        <dbReference type="PROSITE-ProRule" id="PRU00657"/>
    </source>
</evidence>
<dbReference type="Pfam" id="PF00636">
    <property type="entry name" value="Ribonuclease_3"/>
    <property type="match status" value="2"/>
</dbReference>
<evidence type="ECO:0000256" key="14">
    <source>
        <dbReference type="ARBA" id="ARBA00023118"/>
    </source>
</evidence>
<comment type="cofactor">
    <cofactor evidence="2">
        <name>Mg(2+)</name>
        <dbReference type="ChEBI" id="CHEBI:18420"/>
    </cofactor>
</comment>
<name>A0AAJ0FFR3_9PEZI</name>
<evidence type="ECO:0000256" key="8">
    <source>
        <dbReference type="ARBA" id="ARBA00022801"/>
    </source>
</evidence>
<dbReference type="PROSITE" id="PS51192">
    <property type="entry name" value="HELICASE_ATP_BIND_1"/>
    <property type="match status" value="1"/>
</dbReference>
<dbReference type="GO" id="GO:0003723">
    <property type="term" value="F:RNA binding"/>
    <property type="evidence" value="ECO:0007669"/>
    <property type="project" value="UniProtKB-UniRule"/>
</dbReference>
<feature type="region of interest" description="Disordered" evidence="18">
    <location>
        <begin position="1"/>
        <end position="67"/>
    </location>
</feature>
<dbReference type="InterPro" id="IPR014720">
    <property type="entry name" value="dsRBD_dom"/>
</dbReference>
<dbReference type="Gene3D" id="3.30.160.380">
    <property type="entry name" value="Dicer dimerisation domain"/>
    <property type="match status" value="1"/>
</dbReference>
<dbReference type="CDD" id="cd00593">
    <property type="entry name" value="RIBOc"/>
    <property type="match status" value="2"/>
</dbReference>
<dbReference type="SMART" id="SM00487">
    <property type="entry name" value="DEXDc"/>
    <property type="match status" value="1"/>
</dbReference>
<dbReference type="InterPro" id="IPR003100">
    <property type="entry name" value="PAZ_dom"/>
</dbReference>
<dbReference type="GO" id="GO:0050688">
    <property type="term" value="P:regulation of defense response to virus"/>
    <property type="evidence" value="ECO:0007669"/>
    <property type="project" value="UniProtKB-KW"/>
</dbReference>
<feature type="domain" description="Helicase C-terminal" evidence="23">
    <location>
        <begin position="449"/>
        <end position="619"/>
    </location>
</feature>
<dbReference type="GeneID" id="85314721"/>
<keyword evidence="11" id="KW-0067">ATP-binding</keyword>
<evidence type="ECO:0000256" key="11">
    <source>
        <dbReference type="ARBA" id="ARBA00022840"/>
    </source>
</evidence>
<evidence type="ECO:0000259" key="23">
    <source>
        <dbReference type="PROSITE" id="PS51194"/>
    </source>
</evidence>
<evidence type="ECO:0000256" key="4">
    <source>
        <dbReference type="ARBA" id="ARBA00022721"/>
    </source>
</evidence>
<feature type="domain" description="Helicase ATP-binding" evidence="22">
    <location>
        <begin position="129"/>
        <end position="311"/>
    </location>
</feature>
<reference evidence="25" key="1">
    <citation type="submission" date="2023-06" db="EMBL/GenBank/DDBJ databases">
        <title>Genome-scale phylogeny and comparative genomics of the fungal order Sordariales.</title>
        <authorList>
            <consortium name="Lawrence Berkeley National Laboratory"/>
            <person name="Hensen N."/>
            <person name="Bonometti L."/>
            <person name="Westerberg I."/>
            <person name="Brannstrom I.O."/>
            <person name="Guillou S."/>
            <person name="Cros-Aarteil S."/>
            <person name="Calhoun S."/>
            <person name="Haridas S."/>
            <person name="Kuo A."/>
            <person name="Mondo S."/>
            <person name="Pangilinan J."/>
            <person name="Riley R."/>
            <person name="Labutti K."/>
            <person name="Andreopoulos B."/>
            <person name="Lipzen A."/>
            <person name="Chen C."/>
            <person name="Yanf M."/>
            <person name="Daum C."/>
            <person name="Ng V."/>
            <person name="Clum A."/>
            <person name="Steindorff A."/>
            <person name="Ohm R."/>
            <person name="Martin F."/>
            <person name="Silar P."/>
            <person name="Natvig D."/>
            <person name="Lalanne C."/>
            <person name="Gautier V."/>
            <person name="Ament-Velasquez S.L."/>
            <person name="Kruys A."/>
            <person name="Hutchinson M.I."/>
            <person name="Powell A.J."/>
            <person name="Barry K."/>
            <person name="Miller A.N."/>
            <person name="Grigoriev I.V."/>
            <person name="Debuchy R."/>
            <person name="Gladieux P."/>
            <person name="Thoren M.H."/>
            <person name="Johannesson H."/>
        </authorList>
    </citation>
    <scope>NUCLEOTIDE SEQUENCE</scope>
    <source>
        <strain evidence="25">8032-3</strain>
    </source>
</reference>
<evidence type="ECO:0000256" key="5">
    <source>
        <dbReference type="ARBA" id="ARBA00022723"/>
    </source>
</evidence>
<dbReference type="GO" id="GO:0046872">
    <property type="term" value="F:metal ion binding"/>
    <property type="evidence" value="ECO:0007669"/>
    <property type="project" value="UniProtKB-KW"/>
</dbReference>
<keyword evidence="14" id="KW-0051">Antiviral defense</keyword>
<keyword evidence="6" id="KW-0677">Repeat</keyword>
<dbReference type="InterPro" id="IPR056755">
    <property type="entry name" value="DSRM_2"/>
</dbReference>
<dbReference type="GO" id="GO:0004525">
    <property type="term" value="F:ribonuclease III activity"/>
    <property type="evidence" value="ECO:0007669"/>
    <property type="project" value="InterPro"/>
</dbReference>
<sequence>MASPRLEGDPSGKGTGVPADMNSGSLIELADSRDNSPDDEMDDDSDYDDDKSHGTATDSLPMNMSQKRRADVAAFDQWIENNQGQLSEASRNCPARGDKRLVHGLVGGIARDLDKQRIITSPRDYQIELFEKAKQQNTIAVLDTGSGKTLIAALLLRWTIEKELEDQASGKQRRISFFLVDKVALVFQQHSMLECNLDHPIEKFCGEMVDHIWRKELWDKAFAENMVIVCTAEILYKCLHHSYIQMSQINLLIFDEAHHTKKNHPYARIIKDFYVQVEDQDRQPRILGMTASPVDAQVDVHRAAAELEGLLHSQISTIANPDFLLRTICKPKTELVLPYARLLSPWETDLYQSLKQLLDGHSLFKRPLVFSKDATSQLGPWCADRFWALYMREKDGPKLEAKIERNFLHNGPSNSNLENHLDQVREAKEVVKNFQPAPVAVDQRLLSSKVIELINILKDKFGDRDARPRCIVFVQQRWTAMMLADLFQQPGIEIPGLKVGVLVGVNPADSGETRVSFRDHVLTIVKLKKAELNCIFATSVAEEGLDIPDCNTIIRFDLYNTMIQYIQSRGRARHEDSQYIHMVEQGNGIHNRKVIQNKANEQTLRRFCESMPEDRRLTGNDFDMDYFLRKERQQRQYTVPSSGARLNYKSSLVCLANFVASLPHSPETILLADYMVTSAPDGFQCEVILPSESPVRSALGRPHSTKQVAKCAAAFEMCLQLIKGKYLDDHLQPVFTKKLPAMRNARLAIGSGSQSRYNMRIKPEIWSYLGVPQELYVAVLTLSKPESLGRPSRPLLLLTRQAIPQVARVPLFFGEDRSSDAHCVSIFRPIQADQDMLGCLTAFTLKIFEDIFSKEYENGVADLPYFLCPSKYGHDFNFSAHDDTRDFIDWDTLEYVAKTDKIKSLGDEPDEFFRDKFVVDPWNGSHKFFLRHRRHDLKPQDPVPASVVPLQRRGWKSTTQNIINYSVSLWTKSRTRATWKEDQPVVEAELLPIHRNFLDDTIDDQKFKAQQCFLILEPLQISPLPTDIVAMACTFPAIIHRIESNLIALDMCRVLGLPIRPDLALEAFTKDSDGAGDEHNPEEVTFQGGMGNNYERLELLGDSFLKMATTIAIFTLNPDHGEFEYHVSRMLLICNKNLFKHAIEMKLHEHIRSIPFCRRTWYPEGLTLKKGKRKAAKTSHVLAGKSIADVCEAVIGAAYLTTWEEGDFDMAVQAVATMVKDKYHPMTSWSDYYAAYNKPAWQTAQVTPLQDDMARRIAAKLGYTFKHPRLLRCAFMHPSYPSRSYEKLPSYQRLEFLGDALLDMVCVDHLFHRFPGADPQWLTEHKMAMVSNHFLGYLAVSLGFNKNLVTFDGAVQRDVHLYVTEVTGAQAQAQEDAVRAGRDAADFARDFWVRCSQPPKCLPDVLEAYVGAVFVDSGYDYGQVRRFFADHVQPHFADMRRYDTFASKHPVTLLGSLMQLRFHCEDWRLLVRDLPPGGGGGDGGAEGDLAAAGARSEAVVCGLRVHDTTLAHAVAASGRYAKIAAAKKAVAELEPMDPAEFRARFGCRCRAEEDGVAVAGAVAVADVHGSAI</sequence>
<dbReference type="GO" id="GO:0051607">
    <property type="term" value="P:defense response to virus"/>
    <property type="evidence" value="ECO:0007669"/>
    <property type="project" value="UniProtKB-KW"/>
</dbReference>
<dbReference type="FunFam" id="3.30.160.380:FF:000004">
    <property type="entry name" value="Dicer-like protein 1"/>
    <property type="match status" value="1"/>
</dbReference>
<feature type="domain" description="DRBM" evidence="19">
    <location>
        <begin position="1449"/>
        <end position="1535"/>
    </location>
</feature>
<accession>A0AAJ0FFR3</accession>
<feature type="compositionally biased region" description="Polar residues" evidence="18">
    <location>
        <begin position="54"/>
        <end position="65"/>
    </location>
</feature>
<dbReference type="SUPFAM" id="SSF52540">
    <property type="entry name" value="P-loop containing nucleoside triphosphate hydrolases"/>
    <property type="match status" value="1"/>
</dbReference>
<dbReference type="InterPro" id="IPR001650">
    <property type="entry name" value="Helicase_C-like"/>
</dbReference>
<dbReference type="GO" id="GO:0004386">
    <property type="term" value="F:helicase activity"/>
    <property type="evidence" value="ECO:0007669"/>
    <property type="project" value="UniProtKB-KW"/>
</dbReference>
<dbReference type="Proteomes" id="UP001244011">
    <property type="component" value="Unassembled WGS sequence"/>
</dbReference>
<feature type="compositionally biased region" description="Basic and acidic residues" evidence="18">
    <location>
        <begin position="1"/>
        <end position="10"/>
    </location>
</feature>
<feature type="domain" description="Dicer dsRNA-binding fold" evidence="24">
    <location>
        <begin position="651"/>
        <end position="741"/>
    </location>
</feature>
<dbReference type="PANTHER" id="PTHR14950">
    <property type="entry name" value="DICER-RELATED"/>
    <property type="match status" value="1"/>
</dbReference>
<feature type="domain" description="RNase III" evidence="20">
    <location>
        <begin position="1254"/>
        <end position="1418"/>
    </location>
</feature>
<evidence type="ECO:0000256" key="7">
    <source>
        <dbReference type="ARBA" id="ARBA00022741"/>
    </source>
</evidence>
<dbReference type="GO" id="GO:0030422">
    <property type="term" value="P:siRNA processing"/>
    <property type="evidence" value="ECO:0007669"/>
    <property type="project" value="TreeGrafter"/>
</dbReference>
<proteinExistence type="inferred from homology"/>
<evidence type="ECO:0000256" key="12">
    <source>
        <dbReference type="ARBA" id="ARBA00022842"/>
    </source>
</evidence>
<feature type="compositionally biased region" description="Acidic residues" evidence="18">
    <location>
        <begin position="37"/>
        <end position="49"/>
    </location>
</feature>
<evidence type="ECO:0000259" key="20">
    <source>
        <dbReference type="PROSITE" id="PS50142"/>
    </source>
</evidence>
<dbReference type="PROSITE" id="PS51194">
    <property type="entry name" value="HELICASE_CTER"/>
    <property type="match status" value="1"/>
</dbReference>
<keyword evidence="5" id="KW-0479">Metal-binding</keyword>
<dbReference type="PANTHER" id="PTHR14950:SF62">
    <property type="entry name" value="DICER-LIKE PROTEIN 1"/>
    <property type="match status" value="1"/>
</dbReference>
<dbReference type="Pfam" id="PF03368">
    <property type="entry name" value="Dicer_dimer"/>
    <property type="match status" value="1"/>
</dbReference>
<dbReference type="FunFam" id="1.10.1520.10:FF:000015">
    <property type="entry name" value="Dicer-like protein 1"/>
    <property type="match status" value="1"/>
</dbReference>
<dbReference type="InterPro" id="IPR014001">
    <property type="entry name" value="Helicase_ATP-bd"/>
</dbReference>
<evidence type="ECO:0000259" key="24">
    <source>
        <dbReference type="PROSITE" id="PS51327"/>
    </source>
</evidence>
<dbReference type="InterPro" id="IPR000999">
    <property type="entry name" value="RNase_III_dom"/>
</dbReference>
<dbReference type="PROSITE" id="PS50821">
    <property type="entry name" value="PAZ"/>
    <property type="match status" value="1"/>
</dbReference>
<dbReference type="PROSITE" id="PS00517">
    <property type="entry name" value="RNASE_3_1"/>
    <property type="match status" value="1"/>
</dbReference>
<dbReference type="Pfam" id="PF24995">
    <property type="entry name" value="DSRM_2"/>
    <property type="match status" value="1"/>
</dbReference>
<evidence type="ECO:0000256" key="16">
    <source>
        <dbReference type="ARBA" id="ARBA00035116"/>
    </source>
</evidence>
<dbReference type="GO" id="GO:0005524">
    <property type="term" value="F:ATP binding"/>
    <property type="evidence" value="ECO:0007669"/>
    <property type="project" value="UniProtKB-KW"/>
</dbReference>
<dbReference type="InterPro" id="IPR036389">
    <property type="entry name" value="RNase_III_sf"/>
</dbReference>
<dbReference type="InterPro" id="IPR006935">
    <property type="entry name" value="Helicase/UvrB_N"/>
</dbReference>
<evidence type="ECO:0000259" key="22">
    <source>
        <dbReference type="PROSITE" id="PS51192"/>
    </source>
</evidence>
<evidence type="ECO:0000256" key="2">
    <source>
        <dbReference type="ARBA" id="ARBA00001946"/>
    </source>
</evidence>
<feature type="domain" description="PAZ" evidence="21">
    <location>
        <begin position="891"/>
        <end position="1023"/>
    </location>
</feature>
<evidence type="ECO:0000259" key="21">
    <source>
        <dbReference type="PROSITE" id="PS50821"/>
    </source>
</evidence>
<evidence type="ECO:0000313" key="25">
    <source>
        <dbReference type="EMBL" id="KAK1766826.1"/>
    </source>
</evidence>
<comment type="cofactor">
    <cofactor evidence="1">
        <name>Mn(2+)</name>
        <dbReference type="ChEBI" id="CHEBI:29035"/>
    </cofactor>
</comment>
<dbReference type="Gene3D" id="3.40.50.300">
    <property type="entry name" value="P-loop containing nucleotide triphosphate hydrolases"/>
    <property type="match status" value="2"/>
</dbReference>
<keyword evidence="26" id="KW-1185">Reference proteome</keyword>
<dbReference type="InterPro" id="IPR038248">
    <property type="entry name" value="Dicer_dimer_sf"/>
</dbReference>
<protein>
    <recommendedName>
        <fullName evidence="3">Dicer-like protein 1</fullName>
    </recommendedName>
</protein>
<gene>
    <name evidence="25" type="ORF">QBC33DRAFT_588156</name>
</gene>
<evidence type="ECO:0000256" key="13">
    <source>
        <dbReference type="ARBA" id="ARBA00022884"/>
    </source>
</evidence>
<evidence type="ECO:0000256" key="18">
    <source>
        <dbReference type="SAM" id="MobiDB-lite"/>
    </source>
</evidence>
<dbReference type="PROSITE" id="PS50142">
    <property type="entry name" value="RNASE_3_2"/>
    <property type="match status" value="2"/>
</dbReference>
<evidence type="ECO:0000256" key="1">
    <source>
        <dbReference type="ARBA" id="ARBA00001936"/>
    </source>
</evidence>
<dbReference type="GO" id="GO:0005634">
    <property type="term" value="C:nucleus"/>
    <property type="evidence" value="ECO:0007669"/>
    <property type="project" value="TreeGrafter"/>
</dbReference>
<dbReference type="SMART" id="SM00535">
    <property type="entry name" value="RIBOc"/>
    <property type="match status" value="2"/>
</dbReference>
<dbReference type="Pfam" id="PF00271">
    <property type="entry name" value="Helicase_C"/>
    <property type="match status" value="1"/>
</dbReference>
<dbReference type="GO" id="GO:0005737">
    <property type="term" value="C:cytoplasm"/>
    <property type="evidence" value="ECO:0007669"/>
    <property type="project" value="TreeGrafter"/>
</dbReference>
<keyword evidence="4" id="KW-0930">Antiviral protein</keyword>
<keyword evidence="9" id="KW-0347">Helicase</keyword>
<dbReference type="InterPro" id="IPR005034">
    <property type="entry name" value="Dicer_dimerisation"/>
</dbReference>
<evidence type="ECO:0000256" key="9">
    <source>
        <dbReference type="ARBA" id="ARBA00022806"/>
    </source>
</evidence>
<dbReference type="CDD" id="cd18034">
    <property type="entry name" value="DEXHc_dicer"/>
    <property type="match status" value="1"/>
</dbReference>
<dbReference type="FunFam" id="3.40.50.300:FF:000628">
    <property type="entry name" value="Endoribonuclease Dicer"/>
    <property type="match status" value="1"/>
</dbReference>
<dbReference type="InterPro" id="IPR027417">
    <property type="entry name" value="P-loop_NTPase"/>
</dbReference>
<evidence type="ECO:0000313" key="26">
    <source>
        <dbReference type="Proteomes" id="UP001244011"/>
    </source>
</evidence>
<comment type="similarity">
    <text evidence="16 17">Belongs to the helicase family. Dicer subfamily.</text>
</comment>
<keyword evidence="13 17" id="KW-0694">RNA-binding</keyword>
<evidence type="ECO:0000256" key="15">
    <source>
        <dbReference type="ARBA" id="ARBA00023211"/>
    </source>
</evidence>
<organism evidence="25 26">
    <name type="scientific">Phialemonium atrogriseum</name>
    <dbReference type="NCBI Taxonomy" id="1093897"/>
    <lineage>
        <taxon>Eukaryota</taxon>
        <taxon>Fungi</taxon>
        <taxon>Dikarya</taxon>
        <taxon>Ascomycota</taxon>
        <taxon>Pezizomycotina</taxon>
        <taxon>Sordariomycetes</taxon>
        <taxon>Sordariomycetidae</taxon>
        <taxon>Cephalothecales</taxon>
        <taxon>Cephalothecaceae</taxon>
        <taxon>Phialemonium</taxon>
    </lineage>
</organism>
<feature type="domain" description="RNase III" evidence="20">
    <location>
        <begin position="1092"/>
        <end position="1203"/>
    </location>
</feature>
<dbReference type="SUPFAM" id="SSF69065">
    <property type="entry name" value="RNase III domain-like"/>
    <property type="match status" value="2"/>
</dbReference>
<dbReference type="SMART" id="SM00490">
    <property type="entry name" value="HELICc"/>
    <property type="match status" value="1"/>
</dbReference>
<dbReference type="GO" id="GO:0003677">
    <property type="term" value="F:DNA binding"/>
    <property type="evidence" value="ECO:0007669"/>
    <property type="project" value="InterPro"/>
</dbReference>
<evidence type="ECO:0000259" key="19">
    <source>
        <dbReference type="PROSITE" id="PS50137"/>
    </source>
</evidence>